<dbReference type="Pfam" id="PF13545">
    <property type="entry name" value="HTH_Crp_2"/>
    <property type="match status" value="1"/>
</dbReference>
<dbReference type="InterPro" id="IPR036390">
    <property type="entry name" value="WH_DNA-bd_sf"/>
</dbReference>
<dbReference type="AlphaFoldDB" id="A0A1H3U5X9"/>
<feature type="domain" description="HTH crp-type" evidence="4">
    <location>
        <begin position="149"/>
        <end position="223"/>
    </location>
</feature>
<sequence length="242" mass="26780">MAVKCDNCPLRAHDLFLPFTAQEARFMKGFKVGELTIDANTPVLMEGSNAAQLYTVLSGQGVRYKTLDRGQRQVISFVFPGDFIGLQAGITGEMGHSVESSTEMTLCVFDRSEIWTLFKSHPDRAFDLTWLSATEEMFLGETLATIGQRTALEAVAWAMLRLFQRAEALKMTTANRMPLPFRQQDLADALGLSLVHTNKTLAKLKDRGLALWQDGVLTLQDRDGLVAMAGADVKEPQARPLI</sequence>
<proteinExistence type="predicted"/>
<name>A0A1H3U5X9_9RHOB</name>
<evidence type="ECO:0000256" key="1">
    <source>
        <dbReference type="ARBA" id="ARBA00023015"/>
    </source>
</evidence>
<keyword evidence="5" id="KW-0808">Transferase</keyword>
<dbReference type="OrthoDB" id="7584044at2"/>
<evidence type="ECO:0000256" key="3">
    <source>
        <dbReference type="ARBA" id="ARBA00023163"/>
    </source>
</evidence>
<dbReference type="RefSeq" id="WP_092647781.1">
    <property type="nucleotide sequence ID" value="NZ_FNPX01000024.1"/>
</dbReference>
<reference evidence="6" key="1">
    <citation type="submission" date="2016-10" db="EMBL/GenBank/DDBJ databases">
        <authorList>
            <person name="Varghese N."/>
            <person name="Submissions S."/>
        </authorList>
    </citation>
    <scope>NUCLEOTIDE SEQUENCE [LARGE SCALE GENOMIC DNA]</scope>
    <source>
        <strain evidence="6">DSM 100420</strain>
    </source>
</reference>
<protein>
    <submittedName>
        <fullName evidence="5">cAMP-binding domain of CRP or a regulatory subunit of cAMP-dependent protein kinases</fullName>
    </submittedName>
</protein>
<keyword evidence="2" id="KW-0238">DNA-binding</keyword>
<dbReference type="SUPFAM" id="SSF46785">
    <property type="entry name" value="Winged helix' DNA-binding domain"/>
    <property type="match status" value="1"/>
</dbReference>
<dbReference type="Gene3D" id="2.60.120.10">
    <property type="entry name" value="Jelly Rolls"/>
    <property type="match status" value="1"/>
</dbReference>
<dbReference type="EMBL" id="FNPX01000024">
    <property type="protein sequence ID" value="SDZ57782.1"/>
    <property type="molecule type" value="Genomic_DNA"/>
</dbReference>
<keyword evidence="6" id="KW-1185">Reference proteome</keyword>
<dbReference type="Proteomes" id="UP000198914">
    <property type="component" value="Unassembled WGS sequence"/>
</dbReference>
<dbReference type="GO" id="GO:0006355">
    <property type="term" value="P:regulation of DNA-templated transcription"/>
    <property type="evidence" value="ECO:0007669"/>
    <property type="project" value="InterPro"/>
</dbReference>
<dbReference type="InterPro" id="IPR036388">
    <property type="entry name" value="WH-like_DNA-bd_sf"/>
</dbReference>
<evidence type="ECO:0000313" key="5">
    <source>
        <dbReference type="EMBL" id="SDZ57782.1"/>
    </source>
</evidence>
<keyword evidence="5" id="KW-0418">Kinase</keyword>
<dbReference type="InterPro" id="IPR018490">
    <property type="entry name" value="cNMP-bd_dom_sf"/>
</dbReference>
<organism evidence="5 6">
    <name type="scientific">Jannaschia faecimaris</name>
    <dbReference type="NCBI Taxonomy" id="1244108"/>
    <lineage>
        <taxon>Bacteria</taxon>
        <taxon>Pseudomonadati</taxon>
        <taxon>Pseudomonadota</taxon>
        <taxon>Alphaproteobacteria</taxon>
        <taxon>Rhodobacterales</taxon>
        <taxon>Roseobacteraceae</taxon>
        <taxon>Jannaschia</taxon>
    </lineage>
</organism>
<dbReference type="SMART" id="SM00419">
    <property type="entry name" value="HTH_CRP"/>
    <property type="match status" value="1"/>
</dbReference>
<evidence type="ECO:0000259" key="4">
    <source>
        <dbReference type="PROSITE" id="PS51063"/>
    </source>
</evidence>
<dbReference type="Pfam" id="PF00027">
    <property type="entry name" value="cNMP_binding"/>
    <property type="match status" value="1"/>
</dbReference>
<dbReference type="CDD" id="cd00038">
    <property type="entry name" value="CAP_ED"/>
    <property type="match status" value="1"/>
</dbReference>
<evidence type="ECO:0000256" key="2">
    <source>
        <dbReference type="ARBA" id="ARBA00023125"/>
    </source>
</evidence>
<dbReference type="SUPFAM" id="SSF51206">
    <property type="entry name" value="cAMP-binding domain-like"/>
    <property type="match status" value="1"/>
</dbReference>
<evidence type="ECO:0000313" key="6">
    <source>
        <dbReference type="Proteomes" id="UP000198914"/>
    </source>
</evidence>
<dbReference type="Gene3D" id="1.10.10.10">
    <property type="entry name" value="Winged helix-like DNA-binding domain superfamily/Winged helix DNA-binding domain"/>
    <property type="match status" value="1"/>
</dbReference>
<dbReference type="STRING" id="1244108.SAMN05444004_12421"/>
<dbReference type="InterPro" id="IPR000595">
    <property type="entry name" value="cNMP-bd_dom"/>
</dbReference>
<keyword evidence="3" id="KW-0804">Transcription</keyword>
<dbReference type="GO" id="GO:0003677">
    <property type="term" value="F:DNA binding"/>
    <property type="evidence" value="ECO:0007669"/>
    <property type="project" value="UniProtKB-KW"/>
</dbReference>
<dbReference type="InterPro" id="IPR012318">
    <property type="entry name" value="HTH_CRP"/>
</dbReference>
<keyword evidence="1" id="KW-0805">Transcription regulation</keyword>
<gene>
    <name evidence="5" type="ORF">SAMN05444004_12421</name>
</gene>
<dbReference type="InterPro" id="IPR014710">
    <property type="entry name" value="RmlC-like_jellyroll"/>
</dbReference>
<accession>A0A1H3U5X9</accession>
<dbReference type="GO" id="GO:0016301">
    <property type="term" value="F:kinase activity"/>
    <property type="evidence" value="ECO:0007669"/>
    <property type="project" value="UniProtKB-KW"/>
</dbReference>
<dbReference type="PROSITE" id="PS51063">
    <property type="entry name" value="HTH_CRP_2"/>
    <property type="match status" value="1"/>
</dbReference>